<keyword evidence="5" id="KW-1185">Reference proteome</keyword>
<proteinExistence type="predicted"/>
<gene>
    <name evidence="4" type="ORF">NAEGRDRAFT_48240</name>
</gene>
<dbReference type="VEuPathDB" id="AmoebaDB:NAEGRDRAFT_48240"/>
<feature type="compositionally biased region" description="Acidic residues" evidence="2">
    <location>
        <begin position="146"/>
        <end position="161"/>
    </location>
</feature>
<organism evidence="5">
    <name type="scientific">Naegleria gruberi</name>
    <name type="common">Amoeba</name>
    <dbReference type="NCBI Taxonomy" id="5762"/>
    <lineage>
        <taxon>Eukaryota</taxon>
        <taxon>Discoba</taxon>
        <taxon>Heterolobosea</taxon>
        <taxon>Tetramitia</taxon>
        <taxon>Eutetramitia</taxon>
        <taxon>Vahlkampfiidae</taxon>
        <taxon>Naegleria</taxon>
    </lineage>
</organism>
<dbReference type="InterPro" id="IPR002048">
    <property type="entry name" value="EF_hand_dom"/>
</dbReference>
<dbReference type="InterPro" id="IPR018247">
    <property type="entry name" value="EF_Hand_1_Ca_BS"/>
</dbReference>
<name>D2VBM8_NAEGR</name>
<feature type="region of interest" description="Disordered" evidence="2">
    <location>
        <begin position="127"/>
        <end position="161"/>
    </location>
</feature>
<sequence>MGITQNKLLTVVKSISLEHLESGLNAEEAESLWKEADLNHDGILSESEAKSLLKNLNLTIMERLRKAMSDLDQYLQSDELLKEWMKECDENQDGKITKDEFLKMVMSGHAVDTIPKILLDSIHGIEEQSEKKRKRQVEDQAKEDSDKEEEEEEKEEEETFESELKKVKFTTLV</sequence>
<dbReference type="Proteomes" id="UP000006671">
    <property type="component" value="Unassembled WGS sequence"/>
</dbReference>
<dbReference type="OrthoDB" id="26525at2759"/>
<dbReference type="PROSITE" id="PS00018">
    <property type="entry name" value="EF_HAND_1"/>
    <property type="match status" value="1"/>
</dbReference>
<feature type="domain" description="EF-hand" evidence="3">
    <location>
        <begin position="76"/>
        <end position="111"/>
    </location>
</feature>
<protein>
    <submittedName>
        <fullName evidence="4">Predicted protein</fullName>
    </submittedName>
</protein>
<evidence type="ECO:0000256" key="1">
    <source>
        <dbReference type="ARBA" id="ARBA00022837"/>
    </source>
</evidence>
<reference evidence="4 5" key="1">
    <citation type="journal article" date="2010" name="Cell">
        <title>The genome of Naegleria gruberi illuminates early eukaryotic versatility.</title>
        <authorList>
            <person name="Fritz-Laylin L.K."/>
            <person name="Prochnik S.E."/>
            <person name="Ginger M.L."/>
            <person name="Dacks J.B."/>
            <person name="Carpenter M.L."/>
            <person name="Field M.C."/>
            <person name="Kuo A."/>
            <person name="Paredez A."/>
            <person name="Chapman J."/>
            <person name="Pham J."/>
            <person name="Shu S."/>
            <person name="Neupane R."/>
            <person name="Cipriano M."/>
            <person name="Mancuso J."/>
            <person name="Tu H."/>
            <person name="Salamov A."/>
            <person name="Lindquist E."/>
            <person name="Shapiro H."/>
            <person name="Lucas S."/>
            <person name="Grigoriev I.V."/>
            <person name="Cande W.Z."/>
            <person name="Fulton C."/>
            <person name="Rokhsar D.S."/>
            <person name="Dawson S.C."/>
        </authorList>
    </citation>
    <scope>NUCLEOTIDE SEQUENCE [LARGE SCALE GENOMIC DNA]</scope>
    <source>
        <strain evidence="4 5">NEG-M</strain>
    </source>
</reference>
<dbReference type="Gene3D" id="1.10.238.10">
    <property type="entry name" value="EF-hand"/>
    <property type="match status" value="1"/>
</dbReference>
<dbReference type="EMBL" id="GG738861">
    <property type="protein sequence ID" value="EFC45823.1"/>
    <property type="molecule type" value="Genomic_DNA"/>
</dbReference>
<accession>D2VBM8</accession>
<dbReference type="SUPFAM" id="SSF47473">
    <property type="entry name" value="EF-hand"/>
    <property type="match status" value="1"/>
</dbReference>
<dbReference type="RefSeq" id="XP_002678567.1">
    <property type="nucleotide sequence ID" value="XM_002678521.1"/>
</dbReference>
<dbReference type="InterPro" id="IPR011992">
    <property type="entry name" value="EF-hand-dom_pair"/>
</dbReference>
<keyword evidence="1" id="KW-0106">Calcium</keyword>
<dbReference type="PROSITE" id="PS50222">
    <property type="entry name" value="EF_HAND_2"/>
    <property type="match status" value="2"/>
</dbReference>
<dbReference type="CDD" id="cd00051">
    <property type="entry name" value="EFh"/>
    <property type="match status" value="1"/>
</dbReference>
<evidence type="ECO:0000259" key="3">
    <source>
        <dbReference type="PROSITE" id="PS50222"/>
    </source>
</evidence>
<dbReference type="AlphaFoldDB" id="D2VBM8"/>
<dbReference type="Pfam" id="PF13499">
    <property type="entry name" value="EF-hand_7"/>
    <property type="match status" value="1"/>
</dbReference>
<dbReference type="InParanoid" id="D2VBM8"/>
<dbReference type="GO" id="GO:0005509">
    <property type="term" value="F:calcium ion binding"/>
    <property type="evidence" value="ECO:0007669"/>
    <property type="project" value="InterPro"/>
</dbReference>
<feature type="domain" description="EF-hand" evidence="3">
    <location>
        <begin position="24"/>
        <end position="59"/>
    </location>
</feature>
<evidence type="ECO:0000313" key="5">
    <source>
        <dbReference type="Proteomes" id="UP000006671"/>
    </source>
</evidence>
<feature type="compositionally biased region" description="Basic and acidic residues" evidence="2">
    <location>
        <begin position="127"/>
        <end position="145"/>
    </location>
</feature>
<evidence type="ECO:0000313" key="4">
    <source>
        <dbReference type="EMBL" id="EFC45823.1"/>
    </source>
</evidence>
<dbReference type="GeneID" id="8851617"/>
<dbReference type="OMA" id="MGITQNK"/>
<dbReference type="SMART" id="SM00054">
    <property type="entry name" value="EFh"/>
    <property type="match status" value="2"/>
</dbReference>
<evidence type="ECO:0000256" key="2">
    <source>
        <dbReference type="SAM" id="MobiDB-lite"/>
    </source>
</evidence>
<dbReference type="KEGG" id="ngr:NAEGRDRAFT_48240"/>